<proteinExistence type="predicted"/>
<accession>K2FWZ7</accession>
<organism evidence="2">
    <name type="scientific">uncultured bacterium</name>
    <name type="common">gcode 4</name>
    <dbReference type="NCBI Taxonomy" id="1234023"/>
    <lineage>
        <taxon>Bacteria</taxon>
        <taxon>environmental samples</taxon>
    </lineage>
</organism>
<feature type="coiled-coil region" evidence="1">
    <location>
        <begin position="138"/>
        <end position="186"/>
    </location>
</feature>
<dbReference type="EMBL" id="AMFJ01000819">
    <property type="protein sequence ID" value="EKE26402.1"/>
    <property type="molecule type" value="Genomic_DNA"/>
</dbReference>
<sequence length="357" mass="43683">MKKTWADLAKLLLVNEQDSSKEVNKDKIEEKDKFIVNFWENQNINNIIGAWDILPYEVNQIKVNWVEWKKKNDPRPWYYQNLPNWKLKYLRIYDWDKIEIVKKWKLSNSEIEESQKADQKQFEKLRIEDTLNNNWNKLTNLKEDEDLSEKVKKAQEEEQNRLKNFKNEYQIESENWSDTIKKLKDLNFPESKKLLISIFGEWAWSELLAKLDWWSTYLIKRMIALAYHEGWFKFGRRNMDPKSWFNIWTFQIWGAWSNEQSSLEKYNKCLNIWTRMAEEMKIDVDFASLTNAQKDLIAHMWYIKSDRWWDATFEKLKDPNLNYEQTIELMSKKIQWWIKAIWKSVYAQLENSDVKIW</sequence>
<name>K2FWZ7_9BACT</name>
<protein>
    <submittedName>
        <fullName evidence="2">Uncharacterized protein</fullName>
    </submittedName>
</protein>
<keyword evidence="1" id="KW-0175">Coiled coil</keyword>
<evidence type="ECO:0000313" key="2">
    <source>
        <dbReference type="EMBL" id="EKE26402.1"/>
    </source>
</evidence>
<reference evidence="2" key="1">
    <citation type="journal article" date="2012" name="Science">
        <title>Fermentation, hydrogen, and sulfur metabolism in multiple uncultivated bacterial phyla.</title>
        <authorList>
            <person name="Wrighton K.C."/>
            <person name="Thomas B.C."/>
            <person name="Sharon I."/>
            <person name="Miller C.S."/>
            <person name="Castelle C.J."/>
            <person name="VerBerkmoes N.C."/>
            <person name="Wilkins M.J."/>
            <person name="Hettich R.L."/>
            <person name="Lipton M.S."/>
            <person name="Williams K.H."/>
            <person name="Long P.E."/>
            <person name="Banfield J.F."/>
        </authorList>
    </citation>
    <scope>NUCLEOTIDE SEQUENCE [LARGE SCALE GENOMIC DNA]</scope>
</reference>
<gene>
    <name evidence="2" type="ORF">ACD_4C00303G0001</name>
</gene>
<comment type="caution">
    <text evidence="2">The sequence shown here is derived from an EMBL/GenBank/DDBJ whole genome shotgun (WGS) entry which is preliminary data.</text>
</comment>
<dbReference type="AlphaFoldDB" id="K2FWZ7"/>
<evidence type="ECO:0000256" key="1">
    <source>
        <dbReference type="SAM" id="Coils"/>
    </source>
</evidence>